<dbReference type="EMBL" id="CDMY01000356">
    <property type="protein sequence ID" value="CEM05278.1"/>
    <property type="molecule type" value="Genomic_DNA"/>
</dbReference>
<gene>
    <name evidence="1" type="ORF">Vbra_14213</name>
</gene>
<protein>
    <submittedName>
        <fullName evidence="1">Uncharacterized protein</fullName>
    </submittedName>
</protein>
<dbReference type="AlphaFoldDB" id="A0A0G4F0M5"/>
<reference evidence="1 2" key="1">
    <citation type="submission" date="2014-11" db="EMBL/GenBank/DDBJ databases">
        <authorList>
            <person name="Zhu J."/>
            <person name="Qi W."/>
            <person name="Song R."/>
        </authorList>
    </citation>
    <scope>NUCLEOTIDE SEQUENCE [LARGE SCALE GENOMIC DNA]</scope>
</reference>
<sequence>MTDTVHTPPLTDAELEKLDAKEIAKMAYKEVSLLYKKYYAFKESSVKEIDRLREEVHALRGKAPENKGTF</sequence>
<keyword evidence="2" id="KW-1185">Reference proteome</keyword>
<dbReference type="VEuPathDB" id="CryptoDB:Vbra_14213"/>
<proteinExistence type="predicted"/>
<evidence type="ECO:0000313" key="1">
    <source>
        <dbReference type="EMBL" id="CEM05278.1"/>
    </source>
</evidence>
<accession>A0A0G4F0M5</accession>
<organism evidence="1 2">
    <name type="scientific">Vitrella brassicaformis (strain CCMP3155)</name>
    <dbReference type="NCBI Taxonomy" id="1169540"/>
    <lineage>
        <taxon>Eukaryota</taxon>
        <taxon>Sar</taxon>
        <taxon>Alveolata</taxon>
        <taxon>Colpodellida</taxon>
        <taxon>Vitrellaceae</taxon>
        <taxon>Vitrella</taxon>
    </lineage>
</organism>
<dbReference type="InParanoid" id="A0A0G4F0M5"/>
<dbReference type="Proteomes" id="UP000041254">
    <property type="component" value="Unassembled WGS sequence"/>
</dbReference>
<name>A0A0G4F0M5_VITBC</name>
<evidence type="ECO:0000313" key="2">
    <source>
        <dbReference type="Proteomes" id="UP000041254"/>
    </source>
</evidence>